<evidence type="ECO:0000313" key="15">
    <source>
        <dbReference type="Proteomes" id="UP000655037"/>
    </source>
</evidence>
<evidence type="ECO:0000256" key="12">
    <source>
        <dbReference type="HAMAP-Rule" id="MF_00418"/>
    </source>
</evidence>
<comment type="caution">
    <text evidence="12">Lacks conserved residue(s) required for the propagation of feature annotation.</text>
</comment>
<dbReference type="HAMAP" id="MF_00418">
    <property type="entry name" value="DapA"/>
    <property type="match status" value="1"/>
</dbReference>
<dbReference type="GO" id="GO:0009089">
    <property type="term" value="P:lysine biosynthetic process via diaminopimelate"/>
    <property type="evidence" value="ECO:0007669"/>
    <property type="project" value="UniProtKB-UniRule"/>
</dbReference>
<sequence>MFMPRLLPDGAYADLITPFSNGEVDHAGLASLIEYQIQSGMAGLVVCGENSEAYSLTRDERIAVIRTAVAAAKGAVPVLVGTGTNCTRSSLELTLHAKALGADAAVLVAPFYSKPSQKGLLAHIKTVAEAVDLPLVIVNCPARSAVDITPDLAEALACVPSVVGLVDCTGDVTRLAQVSAACRARIHWYSGHDRSALAFTLAGGHGGFSLSANIAPRQVASMHNAFRYGNIAAACVLQDRLLPLFAALDLEHPVAAAKQALSLIRCLTPELRLPLTPVGDEAQALIRTAITLLGNHSVKTSAKAS</sequence>
<reference evidence="14" key="1">
    <citation type="submission" date="2020-11" db="EMBL/GenBank/DDBJ databases">
        <title>Agrobacterium vitis strain K377 genome.</title>
        <authorList>
            <person name="Xi H."/>
        </authorList>
    </citation>
    <scope>NUCLEOTIDE SEQUENCE</scope>
    <source>
        <strain evidence="14">K377</strain>
    </source>
</reference>
<evidence type="ECO:0000256" key="10">
    <source>
        <dbReference type="ARBA" id="ARBA00023270"/>
    </source>
</evidence>
<dbReference type="PANTHER" id="PTHR12128">
    <property type="entry name" value="DIHYDRODIPICOLINATE SYNTHASE"/>
    <property type="match status" value="1"/>
</dbReference>
<dbReference type="EC" id="4.3.3.7" evidence="4 12"/>
<dbReference type="PANTHER" id="PTHR12128:SF66">
    <property type="entry name" value="4-HYDROXY-2-OXOGLUTARATE ALDOLASE, MITOCHONDRIAL"/>
    <property type="match status" value="1"/>
</dbReference>
<keyword evidence="9 12" id="KW-0456">Lyase</keyword>
<comment type="function">
    <text evidence="1 12">Catalyzes the condensation of (S)-aspartate-beta-semialdehyde [(S)-ASA] and pyruvate to 4-hydroxy-tetrahydrodipicolinate (HTPA).</text>
</comment>
<keyword evidence="5 12" id="KW-0963">Cytoplasm</keyword>
<evidence type="ECO:0000256" key="11">
    <source>
        <dbReference type="ARBA" id="ARBA00047836"/>
    </source>
</evidence>
<evidence type="ECO:0000256" key="8">
    <source>
        <dbReference type="ARBA" id="ARBA00023154"/>
    </source>
</evidence>
<comment type="similarity">
    <text evidence="3 12 13">Belongs to the DapA family.</text>
</comment>
<comment type="caution">
    <text evidence="14">The sequence shown here is derived from an EMBL/GenBank/DDBJ whole genome shotgun (WGS) entry which is preliminary data.</text>
</comment>
<dbReference type="Pfam" id="PF00701">
    <property type="entry name" value="DHDPS"/>
    <property type="match status" value="1"/>
</dbReference>
<evidence type="ECO:0000256" key="5">
    <source>
        <dbReference type="ARBA" id="ARBA00022490"/>
    </source>
</evidence>
<evidence type="ECO:0000256" key="3">
    <source>
        <dbReference type="ARBA" id="ARBA00007592"/>
    </source>
</evidence>
<keyword evidence="8 12" id="KW-0457">Lysine biosynthesis</keyword>
<dbReference type="InterPro" id="IPR013785">
    <property type="entry name" value="Aldolase_TIM"/>
</dbReference>
<protein>
    <recommendedName>
        <fullName evidence="4 12">4-hydroxy-tetrahydrodipicolinate synthase</fullName>
        <shortName evidence="12">HTPA synthase</shortName>
        <ecNumber evidence="4 12">4.3.3.7</ecNumber>
    </recommendedName>
</protein>
<feature type="site" description="Part of a proton relay during catalysis" evidence="12">
    <location>
        <position position="112"/>
    </location>
</feature>
<evidence type="ECO:0000256" key="7">
    <source>
        <dbReference type="ARBA" id="ARBA00022915"/>
    </source>
</evidence>
<evidence type="ECO:0000256" key="6">
    <source>
        <dbReference type="ARBA" id="ARBA00022605"/>
    </source>
</evidence>
<dbReference type="SUPFAM" id="SSF51569">
    <property type="entry name" value="Aldolase"/>
    <property type="match status" value="1"/>
</dbReference>
<keyword evidence="6 12" id="KW-0028">Amino-acid biosynthesis</keyword>
<keyword evidence="10 12" id="KW-0704">Schiff base</keyword>
<proteinExistence type="inferred from homology"/>
<evidence type="ECO:0000256" key="4">
    <source>
        <dbReference type="ARBA" id="ARBA00012086"/>
    </source>
</evidence>
<comment type="subcellular location">
    <subcellularLocation>
        <location evidence="12">Cytoplasm</location>
    </subcellularLocation>
</comment>
<dbReference type="PIRSF" id="PIRSF001365">
    <property type="entry name" value="DHDPS"/>
    <property type="match status" value="1"/>
</dbReference>
<dbReference type="RefSeq" id="WP_156532318.1">
    <property type="nucleotide sequence ID" value="NZ_JACXXJ020000003.1"/>
</dbReference>
<dbReference type="InterPro" id="IPR002220">
    <property type="entry name" value="DapA-like"/>
</dbReference>
<dbReference type="PRINTS" id="PR00146">
    <property type="entry name" value="DHPICSNTHASE"/>
</dbReference>
<dbReference type="GO" id="GO:0008840">
    <property type="term" value="F:4-hydroxy-tetrahydrodipicolinate synthase activity"/>
    <property type="evidence" value="ECO:0007669"/>
    <property type="project" value="UniProtKB-UniRule"/>
</dbReference>
<evidence type="ECO:0000313" key="14">
    <source>
        <dbReference type="EMBL" id="MBF2713332.1"/>
    </source>
</evidence>
<dbReference type="Gene3D" id="3.20.20.70">
    <property type="entry name" value="Aldolase class I"/>
    <property type="match status" value="1"/>
</dbReference>
<evidence type="ECO:0000256" key="9">
    <source>
        <dbReference type="ARBA" id="ARBA00023239"/>
    </source>
</evidence>
<dbReference type="GO" id="GO:0005737">
    <property type="term" value="C:cytoplasm"/>
    <property type="evidence" value="ECO:0007669"/>
    <property type="project" value="UniProtKB-SubCell"/>
</dbReference>
<accession>A0AAE2RBA3</accession>
<comment type="pathway">
    <text evidence="2 12">Amino-acid biosynthesis; L-lysine biosynthesis via DAP pathway; (S)-tetrahydrodipicolinate from L-aspartate: step 3/4.</text>
</comment>
<dbReference type="Proteomes" id="UP000655037">
    <property type="component" value="Unassembled WGS sequence"/>
</dbReference>
<evidence type="ECO:0000256" key="13">
    <source>
        <dbReference type="PIRNR" id="PIRNR001365"/>
    </source>
</evidence>
<dbReference type="EMBL" id="JACXXJ020000003">
    <property type="protein sequence ID" value="MBF2713332.1"/>
    <property type="molecule type" value="Genomic_DNA"/>
</dbReference>
<dbReference type="AlphaFoldDB" id="A0AAE2RBA3"/>
<comment type="catalytic activity">
    <reaction evidence="11 12">
        <text>L-aspartate 4-semialdehyde + pyruvate = (2S,4S)-4-hydroxy-2,3,4,5-tetrahydrodipicolinate + H2O + H(+)</text>
        <dbReference type="Rhea" id="RHEA:34171"/>
        <dbReference type="ChEBI" id="CHEBI:15361"/>
        <dbReference type="ChEBI" id="CHEBI:15377"/>
        <dbReference type="ChEBI" id="CHEBI:15378"/>
        <dbReference type="ChEBI" id="CHEBI:67139"/>
        <dbReference type="ChEBI" id="CHEBI:537519"/>
        <dbReference type="EC" id="4.3.3.7"/>
    </reaction>
</comment>
<dbReference type="CDD" id="cd00950">
    <property type="entry name" value="DHDPS"/>
    <property type="match status" value="1"/>
</dbReference>
<evidence type="ECO:0000256" key="2">
    <source>
        <dbReference type="ARBA" id="ARBA00005120"/>
    </source>
</evidence>
<dbReference type="SMART" id="SM01130">
    <property type="entry name" value="DHDPS"/>
    <property type="match status" value="1"/>
</dbReference>
<name>A0AAE2RBA3_AGRVI</name>
<comment type="caution">
    <text evidence="12">Was originally thought to be a dihydrodipicolinate synthase (DHDPS), catalyzing the condensation of (S)-aspartate-beta-semialdehyde [(S)-ASA] and pyruvate to dihydrodipicolinate (DHDP). However, it was shown in E.coli that the product of the enzymatic reaction is not dihydrodipicolinate but in fact (4S)-4-hydroxy-2,3,4,5-tetrahydro-(2S)-dipicolinic acid (HTPA), and that the consecutive dehydration reaction leading to DHDP is not spontaneous but catalyzed by DapB.</text>
</comment>
<organism evidence="14 15">
    <name type="scientific">Agrobacterium vitis</name>
    <name type="common">Rhizobium vitis</name>
    <dbReference type="NCBI Taxonomy" id="373"/>
    <lineage>
        <taxon>Bacteria</taxon>
        <taxon>Pseudomonadati</taxon>
        <taxon>Pseudomonadota</taxon>
        <taxon>Alphaproteobacteria</taxon>
        <taxon>Hyphomicrobiales</taxon>
        <taxon>Rhizobiaceae</taxon>
        <taxon>Rhizobium/Agrobacterium group</taxon>
        <taxon>Agrobacterium</taxon>
    </lineage>
</organism>
<keyword evidence="7 12" id="KW-0220">Diaminopimelate biosynthesis</keyword>
<evidence type="ECO:0000256" key="1">
    <source>
        <dbReference type="ARBA" id="ARBA00003294"/>
    </source>
</evidence>
<comment type="subunit">
    <text evidence="12">Homotetramer; dimer of dimers.</text>
</comment>
<dbReference type="InterPro" id="IPR005263">
    <property type="entry name" value="DapA"/>
</dbReference>
<gene>
    <name evidence="12 14" type="primary">dapA</name>
    <name evidence="14" type="ORF">IEI95_003590</name>
</gene>
<dbReference type="GO" id="GO:0019877">
    <property type="term" value="P:diaminopimelate biosynthetic process"/>
    <property type="evidence" value="ECO:0007669"/>
    <property type="project" value="UniProtKB-UniRule"/>
</dbReference>
<dbReference type="NCBIfam" id="TIGR00674">
    <property type="entry name" value="dapA"/>
    <property type="match status" value="1"/>
</dbReference>